<dbReference type="InterPro" id="IPR036779">
    <property type="entry name" value="LysM_dom_sf"/>
</dbReference>
<dbReference type="PANTHER" id="PTHR34700">
    <property type="entry name" value="POTASSIUM BINDING PROTEIN KBP"/>
    <property type="match status" value="1"/>
</dbReference>
<dbReference type="PROSITE" id="PS51782">
    <property type="entry name" value="LYSM"/>
    <property type="match status" value="1"/>
</dbReference>
<dbReference type="Gene3D" id="3.10.350.10">
    <property type="entry name" value="LysM domain"/>
    <property type="match status" value="1"/>
</dbReference>
<dbReference type="InterPro" id="IPR007055">
    <property type="entry name" value="BON_dom"/>
</dbReference>
<dbReference type="NCBIfam" id="NF008399">
    <property type="entry name" value="PRK11198.1"/>
    <property type="match status" value="1"/>
</dbReference>
<dbReference type="PROSITE" id="PS50914">
    <property type="entry name" value="BON"/>
    <property type="match status" value="1"/>
</dbReference>
<dbReference type="InterPro" id="IPR018392">
    <property type="entry name" value="LysM"/>
</dbReference>
<comment type="caution">
    <text evidence="4">The sequence shown here is derived from an EMBL/GenBank/DDBJ whole genome shotgun (WGS) entry which is preliminary data.</text>
</comment>
<evidence type="ECO:0000256" key="1">
    <source>
        <dbReference type="SAM" id="MobiDB-lite"/>
    </source>
</evidence>
<evidence type="ECO:0000313" key="4">
    <source>
        <dbReference type="EMBL" id="MDX5951234.1"/>
    </source>
</evidence>
<name>A0ABU4P3Y4_AZOBR</name>
<organism evidence="4 5">
    <name type="scientific">Azospirillum brasilense</name>
    <dbReference type="NCBI Taxonomy" id="192"/>
    <lineage>
        <taxon>Bacteria</taxon>
        <taxon>Pseudomonadati</taxon>
        <taxon>Pseudomonadota</taxon>
        <taxon>Alphaproteobacteria</taxon>
        <taxon>Rhodospirillales</taxon>
        <taxon>Azospirillaceae</taxon>
        <taxon>Azospirillum</taxon>
    </lineage>
</organism>
<sequence>MMGLFDFFRRDHGEKVGAADNPTADELKSHLTQVGLPTNGLDIQVADDTVTVRGSAASQEEKEKIAVALGNVKGVSRVDDQTAVIAKDQSAGGPDQPTVPPTGQPASQTQFHTVEKGDTLSAIAKKVYGDPNRYNAIFEANKPMLKDPNKIYPGQVLRIPPQ</sequence>
<proteinExistence type="predicted"/>
<evidence type="ECO:0000313" key="5">
    <source>
        <dbReference type="Proteomes" id="UP001277471"/>
    </source>
</evidence>
<dbReference type="GeneID" id="56453187"/>
<protein>
    <submittedName>
        <fullName evidence="4">Peptidoglycan-binding protein LysM</fullName>
    </submittedName>
</protein>
<accession>A0ABU4P3Y4</accession>
<evidence type="ECO:0000259" key="3">
    <source>
        <dbReference type="PROSITE" id="PS51782"/>
    </source>
</evidence>
<dbReference type="RefSeq" id="WP_276509486.1">
    <property type="nucleotide sequence ID" value="NZ_CP033313.1"/>
</dbReference>
<reference evidence="4 5" key="1">
    <citation type="submission" date="2023-11" db="EMBL/GenBank/DDBJ databases">
        <title>MicrobeMod: A computational toolkit for identifying prokaryotic methylation and restriction-modification with nanopore sequencing.</title>
        <authorList>
            <person name="Crits-Christoph A."/>
            <person name="Kang S.C."/>
            <person name="Lee H."/>
            <person name="Ostrov N."/>
        </authorList>
    </citation>
    <scope>NUCLEOTIDE SEQUENCE [LARGE SCALE GENOMIC DNA]</scope>
    <source>
        <strain evidence="4 5">ATCC 29145</strain>
    </source>
</reference>
<evidence type="ECO:0000259" key="2">
    <source>
        <dbReference type="PROSITE" id="PS50914"/>
    </source>
</evidence>
<gene>
    <name evidence="4" type="primary">lysM</name>
    <name evidence="4" type="ORF">SIM66_08510</name>
</gene>
<dbReference type="SUPFAM" id="SSF54106">
    <property type="entry name" value="LysM domain"/>
    <property type="match status" value="1"/>
</dbReference>
<feature type="domain" description="LysM" evidence="3">
    <location>
        <begin position="110"/>
        <end position="159"/>
    </location>
</feature>
<dbReference type="Gene3D" id="3.30.1340.30">
    <property type="match status" value="1"/>
</dbReference>
<dbReference type="EMBL" id="JAWXYC010000003">
    <property type="protein sequence ID" value="MDX5951234.1"/>
    <property type="molecule type" value="Genomic_DNA"/>
</dbReference>
<dbReference type="Pfam" id="PF04972">
    <property type="entry name" value="BON"/>
    <property type="match status" value="1"/>
</dbReference>
<dbReference type="InterPro" id="IPR052196">
    <property type="entry name" value="Bact_Kbp"/>
</dbReference>
<feature type="domain" description="BON" evidence="2">
    <location>
        <begin position="19"/>
        <end position="86"/>
    </location>
</feature>
<dbReference type="SMART" id="SM00257">
    <property type="entry name" value="LysM"/>
    <property type="match status" value="1"/>
</dbReference>
<feature type="region of interest" description="Disordered" evidence="1">
    <location>
        <begin position="86"/>
        <end position="108"/>
    </location>
</feature>
<dbReference type="PANTHER" id="PTHR34700:SF8">
    <property type="entry name" value="POTASSIUM BINDING PROTEIN KBP"/>
    <property type="match status" value="1"/>
</dbReference>
<dbReference type="Pfam" id="PF01476">
    <property type="entry name" value="LysM"/>
    <property type="match status" value="1"/>
</dbReference>
<dbReference type="Proteomes" id="UP001277471">
    <property type="component" value="Unassembled WGS sequence"/>
</dbReference>
<keyword evidence="5" id="KW-1185">Reference proteome</keyword>
<dbReference type="CDD" id="cd00118">
    <property type="entry name" value="LysM"/>
    <property type="match status" value="1"/>
</dbReference>